<keyword evidence="3" id="KW-0274">FAD</keyword>
<organism evidence="10 11">
    <name type="scientific">Gymnopilus dilepis</name>
    <dbReference type="NCBI Taxonomy" id="231916"/>
    <lineage>
        <taxon>Eukaryota</taxon>
        <taxon>Fungi</taxon>
        <taxon>Dikarya</taxon>
        <taxon>Basidiomycota</taxon>
        <taxon>Agaricomycotina</taxon>
        <taxon>Agaricomycetes</taxon>
        <taxon>Agaricomycetidae</taxon>
        <taxon>Agaricales</taxon>
        <taxon>Agaricineae</taxon>
        <taxon>Hymenogastraceae</taxon>
        <taxon>Gymnopilus</taxon>
    </lineage>
</organism>
<evidence type="ECO:0000256" key="1">
    <source>
        <dbReference type="ARBA" id="ARBA00001974"/>
    </source>
</evidence>
<dbReference type="InParanoid" id="A0A409WAK9"/>
<evidence type="ECO:0000256" key="5">
    <source>
        <dbReference type="ARBA" id="ARBA00036066"/>
    </source>
</evidence>
<dbReference type="OrthoDB" id="498204at2759"/>
<evidence type="ECO:0000256" key="8">
    <source>
        <dbReference type="ARBA" id="ARBA00041137"/>
    </source>
</evidence>
<dbReference type="AlphaFoldDB" id="A0A409WAK9"/>
<feature type="domain" description="FAD dependent oxidoreductase" evidence="9">
    <location>
        <begin position="37"/>
        <end position="449"/>
    </location>
</feature>
<dbReference type="InterPro" id="IPR006076">
    <property type="entry name" value="FAD-dep_OxRdtase"/>
</dbReference>
<evidence type="ECO:0000313" key="11">
    <source>
        <dbReference type="Proteomes" id="UP000284706"/>
    </source>
</evidence>
<dbReference type="Gene3D" id="3.50.50.60">
    <property type="entry name" value="FAD/NAD(P)-binding domain"/>
    <property type="match status" value="1"/>
</dbReference>
<keyword evidence="11" id="KW-1185">Reference proteome</keyword>
<evidence type="ECO:0000256" key="6">
    <source>
        <dbReference type="ARBA" id="ARBA00037941"/>
    </source>
</evidence>
<comment type="similarity">
    <text evidence="6">Belongs to the L2HGDH family.</text>
</comment>
<dbReference type="STRING" id="231916.A0A409WAK9"/>
<dbReference type="Pfam" id="PF01266">
    <property type="entry name" value="DAO"/>
    <property type="match status" value="1"/>
</dbReference>
<protein>
    <recommendedName>
        <fullName evidence="8">L-2-hydroxyglutarate dehydrogenase, mitochondrial</fullName>
        <ecNumber evidence="7">1.1.99.2</ecNumber>
    </recommendedName>
</protein>
<dbReference type="GO" id="GO:0047545">
    <property type="term" value="F:(S)-2-hydroxyglutarate dehydrogenase activity"/>
    <property type="evidence" value="ECO:0007669"/>
    <property type="project" value="UniProtKB-EC"/>
</dbReference>
<reference evidence="10 11" key="1">
    <citation type="journal article" date="2018" name="Evol. Lett.">
        <title>Horizontal gene cluster transfer increased hallucinogenic mushroom diversity.</title>
        <authorList>
            <person name="Reynolds H.T."/>
            <person name="Vijayakumar V."/>
            <person name="Gluck-Thaler E."/>
            <person name="Korotkin H.B."/>
            <person name="Matheny P.B."/>
            <person name="Slot J.C."/>
        </authorList>
    </citation>
    <scope>NUCLEOTIDE SEQUENCE [LARGE SCALE GENOMIC DNA]</scope>
    <source>
        <strain evidence="10 11">SRW20</strain>
    </source>
</reference>
<sequence>MNRGIESNAARASSSFDLSFSAGPDTVGDIVDDEGRVVGLAVAQRLCQRFPTRSTYLLERHVRAGEETSSRNSEVIHSGLYYPPESLKTSLCLRGRDLIYERCEKYNIPFKQTGKLVVAAQDQRSYIEGLHAKSLKLKWPRHSPPSAQSDPVLPTTLLSRREIEELEPDLSQNIVAALWSPKTGIVDSHSLMESLEKDIQESEGGELVYATEVVRVDRYQKTRSAEGVSDIDANEDGWIVQATSGGDTYAILARHLINASGLASVVVLNSLLPKEERIPMYYARGSYASYHGPGVSQVSHLIYPCPQTGPNAHAFESLGTHLTLDLQGKIRFGPDIEWIDPPEAELKGDEADADFWTKKLIPDGSRLPDIHRAVTSYLPGVTLEGLQPDYVGIRPKLIPPGGGFQDFVIRTDYPSIDAQRNHSNAMISLLGIESPGLTSSLAIAEMVVEDVLGSRIGNDE</sequence>
<accession>A0A409WAK9</accession>
<dbReference type="Gene3D" id="3.30.9.10">
    <property type="entry name" value="D-Amino Acid Oxidase, subunit A, domain 2"/>
    <property type="match status" value="1"/>
</dbReference>
<evidence type="ECO:0000256" key="3">
    <source>
        <dbReference type="ARBA" id="ARBA00022827"/>
    </source>
</evidence>
<name>A0A409WAK9_9AGAR</name>
<evidence type="ECO:0000313" key="10">
    <source>
        <dbReference type="EMBL" id="PPQ75531.1"/>
    </source>
</evidence>
<proteinExistence type="inferred from homology"/>
<keyword evidence="2" id="KW-0285">Flavoprotein</keyword>
<comment type="catalytic activity">
    <reaction evidence="5">
        <text>(S)-2-hydroxyglutarate + A = 2-oxoglutarate + AH2</text>
        <dbReference type="Rhea" id="RHEA:21252"/>
        <dbReference type="ChEBI" id="CHEBI:13193"/>
        <dbReference type="ChEBI" id="CHEBI:16782"/>
        <dbReference type="ChEBI" id="CHEBI:16810"/>
        <dbReference type="ChEBI" id="CHEBI:17499"/>
        <dbReference type="EC" id="1.1.99.2"/>
    </reaction>
</comment>
<dbReference type="InterPro" id="IPR036188">
    <property type="entry name" value="FAD/NAD-bd_sf"/>
</dbReference>
<evidence type="ECO:0000256" key="7">
    <source>
        <dbReference type="ARBA" id="ARBA00038878"/>
    </source>
</evidence>
<dbReference type="Proteomes" id="UP000284706">
    <property type="component" value="Unassembled WGS sequence"/>
</dbReference>
<comment type="cofactor">
    <cofactor evidence="1">
        <name>FAD</name>
        <dbReference type="ChEBI" id="CHEBI:57692"/>
    </cofactor>
</comment>
<dbReference type="PANTHER" id="PTHR43104">
    <property type="entry name" value="L-2-HYDROXYGLUTARATE DEHYDROGENASE, MITOCHONDRIAL"/>
    <property type="match status" value="1"/>
</dbReference>
<keyword evidence="4" id="KW-0560">Oxidoreductase</keyword>
<dbReference type="EMBL" id="NHYE01005251">
    <property type="protein sequence ID" value="PPQ75531.1"/>
    <property type="molecule type" value="Genomic_DNA"/>
</dbReference>
<evidence type="ECO:0000259" key="9">
    <source>
        <dbReference type="Pfam" id="PF01266"/>
    </source>
</evidence>
<comment type="caution">
    <text evidence="10">The sequence shown here is derived from an EMBL/GenBank/DDBJ whole genome shotgun (WGS) entry which is preliminary data.</text>
</comment>
<dbReference type="EC" id="1.1.99.2" evidence="7"/>
<dbReference type="PANTHER" id="PTHR43104:SF4">
    <property type="entry name" value="L-2-HYDROXYGLUTARATE DEHYDROGENASE, MITOCHONDRIAL"/>
    <property type="match status" value="1"/>
</dbReference>
<gene>
    <name evidence="10" type="ORF">CVT26_012521</name>
</gene>
<dbReference type="SUPFAM" id="SSF51905">
    <property type="entry name" value="FAD/NAD(P)-binding domain"/>
    <property type="match status" value="1"/>
</dbReference>
<evidence type="ECO:0000256" key="2">
    <source>
        <dbReference type="ARBA" id="ARBA00022630"/>
    </source>
</evidence>
<evidence type="ECO:0000256" key="4">
    <source>
        <dbReference type="ARBA" id="ARBA00023002"/>
    </source>
</evidence>